<dbReference type="Pfam" id="PF22936">
    <property type="entry name" value="Pol_BBD"/>
    <property type="match status" value="1"/>
</dbReference>
<sequence>MGGVHSSTATRAVHRTGSGGSGPKTQYPIGHRVGYVYPEIRPAVGFCSPLTATASPTAAVGPVAATNCWAAWSNAAASSTASVATQSTAYGPHQPTAGAHNSSSANLLAASHRNPMAVEPSPPWTWAPPDQATALPELFNTMSLNDPGSTDWYMDTRATDHVHTNAGILNSILDKHDTRSILVGNGSHMPVVTTGHSPFPLQNPYRPLHLRNILISPAIIKNLIFVRQFTRQNKTSIEFDSFGFTVKDYKTRHPLI</sequence>
<reference evidence="3" key="1">
    <citation type="submission" date="2023-03" db="EMBL/GenBank/DDBJ databases">
        <title>Chromosome-scale reference genome and RAD-based genetic map of yellow starthistle (Centaurea solstitialis) reveal putative structural variation and QTLs associated with invader traits.</title>
        <authorList>
            <person name="Reatini B."/>
            <person name="Cang F.A."/>
            <person name="Jiang Q."/>
            <person name="Mckibben M.T.W."/>
            <person name="Barker M.S."/>
            <person name="Rieseberg L.H."/>
            <person name="Dlugosch K.M."/>
        </authorList>
    </citation>
    <scope>NUCLEOTIDE SEQUENCE</scope>
    <source>
        <strain evidence="3">CAN-66</strain>
        <tissue evidence="3">Leaf</tissue>
    </source>
</reference>
<proteinExistence type="predicted"/>
<gene>
    <name evidence="3" type="ORF">OSB04_005989</name>
</gene>
<dbReference type="Proteomes" id="UP001172457">
    <property type="component" value="Chromosome 2"/>
</dbReference>
<accession>A0AA38TIU2</accession>
<dbReference type="InterPro" id="IPR054722">
    <property type="entry name" value="PolX-like_BBD"/>
</dbReference>
<keyword evidence="4" id="KW-1185">Reference proteome</keyword>
<organism evidence="3 4">
    <name type="scientific">Centaurea solstitialis</name>
    <name type="common">yellow star-thistle</name>
    <dbReference type="NCBI Taxonomy" id="347529"/>
    <lineage>
        <taxon>Eukaryota</taxon>
        <taxon>Viridiplantae</taxon>
        <taxon>Streptophyta</taxon>
        <taxon>Embryophyta</taxon>
        <taxon>Tracheophyta</taxon>
        <taxon>Spermatophyta</taxon>
        <taxon>Magnoliopsida</taxon>
        <taxon>eudicotyledons</taxon>
        <taxon>Gunneridae</taxon>
        <taxon>Pentapetalae</taxon>
        <taxon>asterids</taxon>
        <taxon>campanulids</taxon>
        <taxon>Asterales</taxon>
        <taxon>Asteraceae</taxon>
        <taxon>Carduoideae</taxon>
        <taxon>Cardueae</taxon>
        <taxon>Centaureinae</taxon>
        <taxon>Centaurea</taxon>
    </lineage>
</organism>
<name>A0AA38TIU2_9ASTR</name>
<dbReference type="EMBL" id="JARYMX010000002">
    <property type="protein sequence ID" value="KAJ9560829.1"/>
    <property type="molecule type" value="Genomic_DNA"/>
</dbReference>
<feature type="domain" description="Retrovirus-related Pol polyprotein from transposon TNT 1-94-like beta-barrel" evidence="2">
    <location>
        <begin position="152"/>
        <end position="232"/>
    </location>
</feature>
<evidence type="ECO:0000259" key="2">
    <source>
        <dbReference type="Pfam" id="PF22936"/>
    </source>
</evidence>
<feature type="compositionally biased region" description="Polar residues" evidence="1">
    <location>
        <begin position="1"/>
        <end position="10"/>
    </location>
</feature>
<feature type="region of interest" description="Disordered" evidence="1">
    <location>
        <begin position="1"/>
        <end position="28"/>
    </location>
</feature>
<evidence type="ECO:0000256" key="1">
    <source>
        <dbReference type="SAM" id="MobiDB-lite"/>
    </source>
</evidence>
<evidence type="ECO:0000313" key="3">
    <source>
        <dbReference type="EMBL" id="KAJ9560829.1"/>
    </source>
</evidence>
<evidence type="ECO:0000313" key="4">
    <source>
        <dbReference type="Proteomes" id="UP001172457"/>
    </source>
</evidence>
<protein>
    <recommendedName>
        <fullName evidence="2">Retrovirus-related Pol polyprotein from transposon TNT 1-94-like beta-barrel domain-containing protein</fullName>
    </recommendedName>
</protein>
<comment type="caution">
    <text evidence="3">The sequence shown here is derived from an EMBL/GenBank/DDBJ whole genome shotgun (WGS) entry which is preliminary data.</text>
</comment>
<dbReference type="AlphaFoldDB" id="A0AA38TIU2"/>